<evidence type="ECO:0000256" key="7">
    <source>
        <dbReference type="RuleBase" id="RU003435"/>
    </source>
</evidence>
<evidence type="ECO:0000259" key="8">
    <source>
        <dbReference type="Pfam" id="PF01432"/>
    </source>
</evidence>
<keyword evidence="6 7" id="KW-0482">Metalloprotease</keyword>
<dbReference type="InterPro" id="IPR045090">
    <property type="entry name" value="Pept_M3A_M3B"/>
</dbReference>
<keyword evidence="10" id="KW-1185">Reference proteome</keyword>
<evidence type="ECO:0000256" key="6">
    <source>
        <dbReference type="ARBA" id="ARBA00023049"/>
    </source>
</evidence>
<dbReference type="GO" id="GO:0004222">
    <property type="term" value="F:metalloendopeptidase activity"/>
    <property type="evidence" value="ECO:0007669"/>
    <property type="project" value="InterPro"/>
</dbReference>
<dbReference type="InterPro" id="IPR001567">
    <property type="entry name" value="Pept_M3A_M3B_dom"/>
</dbReference>
<dbReference type="SUPFAM" id="SSF55486">
    <property type="entry name" value="Metalloproteases ('zincins'), catalytic domain"/>
    <property type="match status" value="1"/>
</dbReference>
<sequence length="701" mass="80075">MIKHTKSIFAVMMVLLAVSCQDKTDTNPLLASYDTPYQTPPFDKIKHEHYMPALDSAISMAKHEVEAIINNPEEPTFENTIEALDRSGKLLANVTNILFNLNEAETDSVLQQIVIEASPKLTDFSNDINLNPELFKRVKAVWEKRDSLNLTPEQSMLLDKTYKGFVRNGANLSDADKEKFRAISRELSELSVKFNQNVLAETNNYYLHITKEEDLAGLPQSLIDAAAYTAKQKGVDGWVITLEYPMFGPFMKYADNRELRKEIYMAYTSRCFKGNEYDNQEIAKRIANLRLELANLLGYPNYATFVLENRMAETPEKVNEFLKQLIDASLPAAREEVKEVESYAHELGFKGKLERWDWSYYSEKLKNAKYSYNEEELKPYFQLEKVIDGVFLLANKLYGLTFSPNSEIPVYHPDVKAYEVYDATGKFMAVLYLDFFPREGKSGGAWMTSFRSQYKEDGQDIRPLVSIVTNFTKPTDKQPSLLTFYEFSTFLHEFGHALHGMLTECNYSSLSGTSVYRDFVELPSQIMENFALEKEYLDLFAVHYQTGEKIPQELVQKIIDSRNFNAGYSSLRQLGFGSLDMAWHSVTKPITMSVSDFESKVLQPLDVLPPVKGTNMSVTFGHIFDGGYAAGYYGYKWAEVLDADAFEVFKEKGIFNPEVAKSFRENILSKGGTEHPMVLYKRFRGQEPTIDALLKRSGLKK</sequence>
<organism evidence="9 10">
    <name type="scientific">Tenuifilum thalassicum</name>
    <dbReference type="NCBI Taxonomy" id="2590900"/>
    <lineage>
        <taxon>Bacteria</taxon>
        <taxon>Pseudomonadati</taxon>
        <taxon>Bacteroidota</taxon>
        <taxon>Bacteroidia</taxon>
        <taxon>Bacteroidales</taxon>
        <taxon>Tenuifilaceae</taxon>
        <taxon>Tenuifilum</taxon>
    </lineage>
</organism>
<keyword evidence="4 7" id="KW-0378">Hydrolase</keyword>
<dbReference type="InterPro" id="IPR024080">
    <property type="entry name" value="Neurolysin/TOP_N"/>
</dbReference>
<comment type="cofactor">
    <cofactor evidence="7">
        <name>Zn(2+)</name>
        <dbReference type="ChEBI" id="CHEBI:29105"/>
    </cofactor>
    <text evidence="7">Binds 1 zinc ion.</text>
</comment>
<reference evidence="9 10" key="1">
    <citation type="submission" date="2019-07" db="EMBL/GenBank/DDBJ databases">
        <title>Thalassofilum flectens gen. nov., sp. nov., a novel moderate thermophilic anaerobe from a shallow sea hot spring in Kunashir Island (Russia), representing a new family in the order Bacteroidales, and proposal of Thalassofilacea fam. nov.</title>
        <authorList>
            <person name="Kochetkova T.V."/>
            <person name="Podosokorskaya O.A."/>
            <person name="Novikov A."/>
            <person name="Elcheninov A.G."/>
            <person name="Toshchakov S.V."/>
            <person name="Kublanov I.V."/>
        </authorList>
    </citation>
    <scope>NUCLEOTIDE SEQUENCE [LARGE SCALE GENOMIC DNA]</scope>
    <source>
        <strain evidence="9 10">38-H</strain>
    </source>
</reference>
<dbReference type="Pfam" id="PF01432">
    <property type="entry name" value="Peptidase_M3"/>
    <property type="match status" value="1"/>
</dbReference>
<evidence type="ECO:0000256" key="3">
    <source>
        <dbReference type="ARBA" id="ARBA00022723"/>
    </source>
</evidence>
<keyword evidence="5 7" id="KW-0862">Zinc</keyword>
<evidence type="ECO:0000313" key="9">
    <source>
        <dbReference type="EMBL" id="QKG79835.1"/>
    </source>
</evidence>
<keyword evidence="2 7" id="KW-0645">Protease</keyword>
<dbReference type="GO" id="GO:0005829">
    <property type="term" value="C:cytosol"/>
    <property type="evidence" value="ECO:0007669"/>
    <property type="project" value="TreeGrafter"/>
</dbReference>
<dbReference type="Proteomes" id="UP000500961">
    <property type="component" value="Chromosome"/>
</dbReference>
<protein>
    <submittedName>
        <fullName evidence="9">M3 family metallopeptidase</fullName>
    </submittedName>
</protein>
<accession>A0A7D3XKU5</accession>
<keyword evidence="3 7" id="KW-0479">Metal-binding</keyword>
<dbReference type="EMBL" id="CP041345">
    <property type="protein sequence ID" value="QKG79835.1"/>
    <property type="molecule type" value="Genomic_DNA"/>
</dbReference>
<evidence type="ECO:0000313" key="10">
    <source>
        <dbReference type="Proteomes" id="UP000500961"/>
    </source>
</evidence>
<evidence type="ECO:0000256" key="5">
    <source>
        <dbReference type="ARBA" id="ARBA00022833"/>
    </source>
</evidence>
<feature type="domain" description="Peptidase M3A/M3B catalytic" evidence="8">
    <location>
        <begin position="250"/>
        <end position="698"/>
    </location>
</feature>
<dbReference type="PROSITE" id="PS51257">
    <property type="entry name" value="PROKAR_LIPOPROTEIN"/>
    <property type="match status" value="1"/>
</dbReference>
<proteinExistence type="inferred from homology"/>
<dbReference type="AlphaFoldDB" id="A0A7D3XKU5"/>
<dbReference type="Gene3D" id="1.20.1050.40">
    <property type="entry name" value="Endopeptidase. Chain P, domain 1"/>
    <property type="match status" value="1"/>
</dbReference>
<evidence type="ECO:0000256" key="4">
    <source>
        <dbReference type="ARBA" id="ARBA00022801"/>
    </source>
</evidence>
<evidence type="ECO:0000256" key="2">
    <source>
        <dbReference type="ARBA" id="ARBA00022670"/>
    </source>
</evidence>
<dbReference type="CDD" id="cd06456">
    <property type="entry name" value="M3A_DCP"/>
    <property type="match status" value="1"/>
</dbReference>
<dbReference type="KEGG" id="ttz:FHG85_06030"/>
<evidence type="ECO:0000256" key="1">
    <source>
        <dbReference type="ARBA" id="ARBA00006040"/>
    </source>
</evidence>
<dbReference type="GO" id="GO:0006508">
    <property type="term" value="P:proteolysis"/>
    <property type="evidence" value="ECO:0007669"/>
    <property type="project" value="UniProtKB-KW"/>
</dbReference>
<dbReference type="GO" id="GO:0004180">
    <property type="term" value="F:carboxypeptidase activity"/>
    <property type="evidence" value="ECO:0007669"/>
    <property type="project" value="TreeGrafter"/>
</dbReference>
<dbReference type="Gene3D" id="3.40.390.10">
    <property type="entry name" value="Collagenase (Catalytic Domain)"/>
    <property type="match status" value="1"/>
</dbReference>
<dbReference type="PANTHER" id="PTHR43660">
    <property type="entry name" value="DIPEPTIDYL CARBOXYPEPTIDASE"/>
    <property type="match status" value="1"/>
</dbReference>
<dbReference type="PANTHER" id="PTHR43660:SF1">
    <property type="entry name" value="DIPEPTIDYL CARBOXYPEPTIDASE"/>
    <property type="match status" value="1"/>
</dbReference>
<dbReference type="InterPro" id="IPR024079">
    <property type="entry name" value="MetalloPept_cat_dom_sf"/>
</dbReference>
<dbReference type="FunFam" id="3.40.390.10:FF:000009">
    <property type="entry name" value="Oligopeptidase A"/>
    <property type="match status" value="1"/>
</dbReference>
<gene>
    <name evidence="9" type="ORF">FHG85_06030</name>
</gene>
<dbReference type="GO" id="GO:0046872">
    <property type="term" value="F:metal ion binding"/>
    <property type="evidence" value="ECO:0007669"/>
    <property type="project" value="UniProtKB-UniRule"/>
</dbReference>
<dbReference type="Gene3D" id="1.10.1370.10">
    <property type="entry name" value="Neurolysin, domain 3"/>
    <property type="match status" value="1"/>
</dbReference>
<dbReference type="InterPro" id="IPR024077">
    <property type="entry name" value="Neurolysin/TOP_dom2"/>
</dbReference>
<name>A0A7D3XKU5_9BACT</name>
<dbReference type="InterPro" id="IPR034005">
    <property type="entry name" value="M3A_DCP"/>
</dbReference>
<comment type="similarity">
    <text evidence="1 7">Belongs to the peptidase M3 family.</text>
</comment>